<reference evidence="1 2" key="1">
    <citation type="submission" date="2015-12" db="EMBL/GenBank/DDBJ databases">
        <title>Genome sequence of Mucilaginibacter gotjawali.</title>
        <authorList>
            <person name="Lee J.S."/>
            <person name="Lee K.C."/>
            <person name="Kim K.K."/>
            <person name="Lee B.W."/>
        </authorList>
    </citation>
    <scope>NUCLEOTIDE SEQUENCE [LARGE SCALE GENOMIC DNA]</scope>
    <source>
        <strain evidence="1 2">SA3-7</strain>
    </source>
</reference>
<dbReference type="KEGG" id="mgot:MgSA37_01992"/>
<name>A0A0X8X1A8_9SPHI</name>
<dbReference type="AlphaFoldDB" id="A0A0X8X1A8"/>
<evidence type="ECO:0000313" key="2">
    <source>
        <dbReference type="Proteomes" id="UP000218263"/>
    </source>
</evidence>
<dbReference type="EMBL" id="AP017313">
    <property type="protein sequence ID" value="BAU53821.1"/>
    <property type="molecule type" value="Genomic_DNA"/>
</dbReference>
<keyword evidence="2" id="KW-1185">Reference proteome</keyword>
<dbReference type="Proteomes" id="UP000218263">
    <property type="component" value="Chromosome"/>
</dbReference>
<protein>
    <submittedName>
        <fullName evidence="1">Uncharacterized protein</fullName>
    </submittedName>
</protein>
<sequence>MRLFYFYQKGFYQIDFSPAIDNDLIRMALSDKIDTLFKGFSVKKIQVITVAPPSAKISTEALSTTRVSLTDLFATKRGALKIPAKSLLKSWTPAFVLSIKY</sequence>
<proteinExistence type="predicted"/>
<gene>
    <name evidence="1" type="ORF">MgSA37_01992</name>
</gene>
<evidence type="ECO:0000313" key="1">
    <source>
        <dbReference type="EMBL" id="BAU53821.1"/>
    </source>
</evidence>
<accession>A0A0X8X1A8</accession>
<organism evidence="1 2">
    <name type="scientific">Mucilaginibacter gotjawali</name>
    <dbReference type="NCBI Taxonomy" id="1550579"/>
    <lineage>
        <taxon>Bacteria</taxon>
        <taxon>Pseudomonadati</taxon>
        <taxon>Bacteroidota</taxon>
        <taxon>Sphingobacteriia</taxon>
        <taxon>Sphingobacteriales</taxon>
        <taxon>Sphingobacteriaceae</taxon>
        <taxon>Mucilaginibacter</taxon>
    </lineage>
</organism>